<organism evidence="5 6">
    <name type="scientific">Ottowia cancrivicina</name>
    <dbReference type="NCBI Taxonomy" id="3040346"/>
    <lineage>
        <taxon>Bacteria</taxon>
        <taxon>Pseudomonadati</taxon>
        <taxon>Pseudomonadota</taxon>
        <taxon>Betaproteobacteria</taxon>
        <taxon>Burkholderiales</taxon>
        <taxon>Comamonadaceae</taxon>
        <taxon>Ottowia</taxon>
    </lineage>
</organism>
<dbReference type="Pfam" id="PF00691">
    <property type="entry name" value="OmpA"/>
    <property type="match status" value="1"/>
</dbReference>
<evidence type="ECO:0000313" key="5">
    <source>
        <dbReference type="EMBL" id="MDG9698724.1"/>
    </source>
</evidence>
<dbReference type="InterPro" id="IPR036737">
    <property type="entry name" value="OmpA-like_sf"/>
</dbReference>
<keyword evidence="1 3" id="KW-0472">Membrane</keyword>
<dbReference type="Gene3D" id="3.30.1330.60">
    <property type="entry name" value="OmpA-like domain"/>
    <property type="match status" value="1"/>
</dbReference>
<dbReference type="SUPFAM" id="SSF103088">
    <property type="entry name" value="OmpA-like"/>
    <property type="match status" value="1"/>
</dbReference>
<keyword evidence="6" id="KW-1185">Reference proteome</keyword>
<dbReference type="AlphaFoldDB" id="A0AAW6RIR9"/>
<feature type="domain" description="OmpA-like" evidence="4">
    <location>
        <begin position="112"/>
        <end position="220"/>
    </location>
</feature>
<evidence type="ECO:0000256" key="3">
    <source>
        <dbReference type="SAM" id="Phobius"/>
    </source>
</evidence>
<feature type="transmembrane region" description="Helical" evidence="3">
    <location>
        <begin position="36"/>
        <end position="58"/>
    </location>
</feature>
<name>A0AAW6RIR9_9BURK</name>
<feature type="compositionally biased region" description="Low complexity" evidence="2">
    <location>
        <begin position="201"/>
        <end position="210"/>
    </location>
</feature>
<dbReference type="CDD" id="cd07185">
    <property type="entry name" value="OmpA_C-like"/>
    <property type="match status" value="1"/>
</dbReference>
<dbReference type="PROSITE" id="PS51123">
    <property type="entry name" value="OMPA_2"/>
    <property type="match status" value="1"/>
</dbReference>
<evidence type="ECO:0000256" key="2">
    <source>
        <dbReference type="SAM" id="MobiDB-lite"/>
    </source>
</evidence>
<keyword evidence="3" id="KW-0812">Transmembrane</keyword>
<accession>A0AAW6RIR9</accession>
<gene>
    <name evidence="5" type="ORF">QB898_03145</name>
</gene>
<comment type="caution">
    <text evidence="5">The sequence shown here is derived from an EMBL/GenBank/DDBJ whole genome shotgun (WGS) entry which is preliminary data.</text>
</comment>
<protein>
    <submittedName>
        <fullName evidence="5">OmpA family protein</fullName>
    </submittedName>
</protein>
<reference evidence="5 6" key="1">
    <citation type="submission" date="2023-04" db="EMBL/GenBank/DDBJ databases">
        <title>Ottowia paracancer sp. nov., isolated from human stomach.</title>
        <authorList>
            <person name="Song Y."/>
        </authorList>
    </citation>
    <scope>NUCLEOTIDE SEQUENCE [LARGE SCALE GENOMIC DNA]</scope>
    <source>
        <strain evidence="5 6">10c7w1</strain>
    </source>
</reference>
<evidence type="ECO:0000313" key="6">
    <source>
        <dbReference type="Proteomes" id="UP001237156"/>
    </source>
</evidence>
<sequence>MSTPDEREKPILPIPIRPTRQPGFADSRSSDRQDRIVAWIVIFGALALAVLMTAGVLASRAWQRGKADAAALGRPVLQARVDGAGAAPRPVEPQAEPAAAVVQETVVIGDGPAVQVQEGVVKFYFATGKADLAEGAKEALADIVRGVAAGQTAVVSGFHDATGNAAFNAELAKKRAEAVRAALLELGVGEDKVTLQKPEAAEANASGSDAAARRVEVRLQ</sequence>
<dbReference type="InterPro" id="IPR006665">
    <property type="entry name" value="OmpA-like"/>
</dbReference>
<proteinExistence type="predicted"/>
<dbReference type="EMBL" id="JARVII010000004">
    <property type="protein sequence ID" value="MDG9698724.1"/>
    <property type="molecule type" value="Genomic_DNA"/>
</dbReference>
<feature type="region of interest" description="Disordered" evidence="2">
    <location>
        <begin position="197"/>
        <end position="220"/>
    </location>
</feature>
<evidence type="ECO:0000259" key="4">
    <source>
        <dbReference type="PROSITE" id="PS51123"/>
    </source>
</evidence>
<dbReference type="GO" id="GO:0016020">
    <property type="term" value="C:membrane"/>
    <property type="evidence" value="ECO:0007669"/>
    <property type="project" value="UniProtKB-UniRule"/>
</dbReference>
<feature type="compositionally biased region" description="Basic and acidic residues" evidence="2">
    <location>
        <begin position="1"/>
        <end position="10"/>
    </location>
</feature>
<feature type="region of interest" description="Disordered" evidence="2">
    <location>
        <begin position="1"/>
        <end position="28"/>
    </location>
</feature>
<evidence type="ECO:0000256" key="1">
    <source>
        <dbReference type="PROSITE-ProRule" id="PRU00473"/>
    </source>
</evidence>
<keyword evidence="3" id="KW-1133">Transmembrane helix</keyword>
<feature type="compositionally biased region" description="Basic and acidic residues" evidence="2">
    <location>
        <begin position="211"/>
        <end position="220"/>
    </location>
</feature>
<dbReference type="Proteomes" id="UP001237156">
    <property type="component" value="Unassembled WGS sequence"/>
</dbReference>